<dbReference type="Proteomes" id="UP000275024">
    <property type="component" value="Unassembled WGS sequence"/>
</dbReference>
<dbReference type="PROSITE" id="PS50110">
    <property type="entry name" value="RESPONSE_REGULATORY"/>
    <property type="match status" value="1"/>
</dbReference>
<dbReference type="PIRSF" id="PIRSF006171">
    <property type="entry name" value="RR_citrat_malat"/>
    <property type="match status" value="1"/>
</dbReference>
<keyword evidence="3 10" id="KW-0597">Phosphoprotein</keyword>
<evidence type="ECO:0000256" key="6">
    <source>
        <dbReference type="ARBA" id="ARBA00023125"/>
    </source>
</evidence>
<organism evidence="12 15">
    <name type="scientific">Streptomyces radicis</name>
    <dbReference type="NCBI Taxonomy" id="1750517"/>
    <lineage>
        <taxon>Bacteria</taxon>
        <taxon>Bacillati</taxon>
        <taxon>Actinomycetota</taxon>
        <taxon>Actinomycetes</taxon>
        <taxon>Kitasatosporales</taxon>
        <taxon>Streptomycetaceae</taxon>
        <taxon>Streptomyces</taxon>
    </lineage>
</organism>
<protein>
    <recommendedName>
        <fullName evidence="9">Transcriptional regulatory protein</fullName>
    </recommendedName>
</protein>
<dbReference type="GO" id="GO:0005737">
    <property type="term" value="C:cytoplasm"/>
    <property type="evidence" value="ECO:0007669"/>
    <property type="project" value="UniProtKB-SubCell"/>
</dbReference>
<evidence type="ECO:0000256" key="7">
    <source>
        <dbReference type="ARBA" id="ARBA00023159"/>
    </source>
</evidence>
<evidence type="ECO:0000256" key="4">
    <source>
        <dbReference type="ARBA" id="ARBA00023012"/>
    </source>
</evidence>
<evidence type="ECO:0000256" key="1">
    <source>
        <dbReference type="ARBA" id="ARBA00004496"/>
    </source>
</evidence>
<sequence>MRVLVVDDDFMVARLHSTVVRRTPGFHVVGEAHSGRQALASARELRPDLILLDIYLPDIGGLDVLRELRGGDSPAAEADVLVITAAQEMDTIRAALRGGSVHYIIKPFDVALLEQRLRDYARHHRVLATTRAPGQEEVDRLFGAAAGARLPKGLSDETAGLVRDVLAVDAREPDGLSASECASRAGLSRVTARRYLEHFATTGEVTVSLRYGVAGRPERRFHWVGRA</sequence>
<keyword evidence="7 9" id="KW-0010">Activator</keyword>
<evidence type="ECO:0000313" key="15">
    <source>
        <dbReference type="Proteomes" id="UP000275024"/>
    </source>
</evidence>
<dbReference type="InterPro" id="IPR024187">
    <property type="entry name" value="Sig_transdc_resp-reg_cit/mal"/>
</dbReference>
<gene>
    <name evidence="13" type="ORF">D7318_14290</name>
    <name evidence="12" type="ORF">D7319_14265</name>
</gene>
<proteinExistence type="predicted"/>
<reference evidence="14 15" key="1">
    <citation type="submission" date="2018-09" db="EMBL/GenBank/DDBJ databases">
        <title>Streptomyces sp. nov. DS1-2, an endophytic actinomycete isolated from roots of Dendrobium scabrilingue.</title>
        <authorList>
            <person name="Kuncharoen N."/>
            <person name="Kudo T."/>
            <person name="Ohkuma M."/>
            <person name="Yuki M."/>
            <person name="Tanasupawat S."/>
        </authorList>
    </citation>
    <scope>NUCLEOTIDE SEQUENCE [LARGE SCALE GENOMIC DNA]</scope>
    <source>
        <strain evidence="12 15">AZ1-7</strain>
        <strain evidence="13 14">DS1-2</strain>
    </source>
</reference>
<dbReference type="Proteomes" id="UP000268652">
    <property type="component" value="Unassembled WGS sequence"/>
</dbReference>
<evidence type="ECO:0000256" key="5">
    <source>
        <dbReference type="ARBA" id="ARBA00023015"/>
    </source>
</evidence>
<dbReference type="InterPro" id="IPR011006">
    <property type="entry name" value="CheY-like_superfamily"/>
</dbReference>
<evidence type="ECO:0000256" key="8">
    <source>
        <dbReference type="ARBA" id="ARBA00023163"/>
    </source>
</evidence>
<keyword evidence="6 9" id="KW-0238">DNA-binding</keyword>
<dbReference type="AlphaFoldDB" id="A0A3A9W9T4"/>
<accession>A0A3A9W9T4</accession>
<dbReference type="GO" id="GO:0000156">
    <property type="term" value="F:phosphorelay response regulator activity"/>
    <property type="evidence" value="ECO:0007669"/>
    <property type="project" value="TreeGrafter"/>
</dbReference>
<dbReference type="PANTHER" id="PTHR45526:SF1">
    <property type="entry name" value="TRANSCRIPTIONAL REGULATORY PROTEIN DCUR-RELATED"/>
    <property type="match status" value="1"/>
</dbReference>
<evidence type="ECO:0000256" key="3">
    <source>
        <dbReference type="ARBA" id="ARBA00022553"/>
    </source>
</evidence>
<keyword evidence="4 9" id="KW-0902">Two-component regulatory system</keyword>
<dbReference type="Pfam" id="PF00072">
    <property type="entry name" value="Response_reg"/>
    <property type="match status" value="1"/>
</dbReference>
<dbReference type="SMART" id="SM00448">
    <property type="entry name" value="REC"/>
    <property type="match status" value="1"/>
</dbReference>
<name>A0A3A9W9T4_9ACTN</name>
<dbReference type="SUPFAM" id="SSF52172">
    <property type="entry name" value="CheY-like"/>
    <property type="match status" value="1"/>
</dbReference>
<keyword evidence="14" id="KW-1185">Reference proteome</keyword>
<dbReference type="EMBL" id="RBDX01000009">
    <property type="protein sequence ID" value="RKN09113.1"/>
    <property type="molecule type" value="Genomic_DNA"/>
</dbReference>
<dbReference type="PANTHER" id="PTHR45526">
    <property type="entry name" value="TRANSCRIPTIONAL REGULATORY PROTEIN DPIA"/>
    <property type="match status" value="1"/>
</dbReference>
<dbReference type="OrthoDB" id="7187989at2"/>
<evidence type="ECO:0000259" key="11">
    <source>
        <dbReference type="PROSITE" id="PS50110"/>
    </source>
</evidence>
<comment type="caution">
    <text evidence="12">The sequence shown here is derived from an EMBL/GenBank/DDBJ whole genome shotgun (WGS) entry which is preliminary data.</text>
</comment>
<dbReference type="GO" id="GO:0003677">
    <property type="term" value="F:DNA binding"/>
    <property type="evidence" value="ECO:0007669"/>
    <property type="project" value="UniProtKB-KW"/>
</dbReference>
<dbReference type="EMBL" id="RBDY01000009">
    <property type="protein sequence ID" value="RKN22896.1"/>
    <property type="molecule type" value="Genomic_DNA"/>
</dbReference>
<evidence type="ECO:0000313" key="13">
    <source>
        <dbReference type="EMBL" id="RKN22896.1"/>
    </source>
</evidence>
<comment type="subcellular location">
    <subcellularLocation>
        <location evidence="1 9">Cytoplasm</location>
    </subcellularLocation>
</comment>
<dbReference type="InterPro" id="IPR051271">
    <property type="entry name" value="2C-system_Tx_regulators"/>
</dbReference>
<evidence type="ECO:0000256" key="9">
    <source>
        <dbReference type="PIRNR" id="PIRNR006171"/>
    </source>
</evidence>
<evidence type="ECO:0000256" key="10">
    <source>
        <dbReference type="PROSITE-ProRule" id="PRU00169"/>
    </source>
</evidence>
<dbReference type="InterPro" id="IPR001789">
    <property type="entry name" value="Sig_transdc_resp-reg_receiver"/>
</dbReference>
<evidence type="ECO:0000313" key="12">
    <source>
        <dbReference type="EMBL" id="RKN09113.1"/>
    </source>
</evidence>
<keyword evidence="5 9" id="KW-0805">Transcription regulation</keyword>
<dbReference type="GO" id="GO:0003700">
    <property type="term" value="F:DNA-binding transcription factor activity"/>
    <property type="evidence" value="ECO:0007669"/>
    <property type="project" value="InterPro"/>
</dbReference>
<evidence type="ECO:0000256" key="2">
    <source>
        <dbReference type="ARBA" id="ARBA00022490"/>
    </source>
</evidence>
<feature type="domain" description="Response regulatory" evidence="11">
    <location>
        <begin position="2"/>
        <end position="121"/>
    </location>
</feature>
<dbReference type="Gene3D" id="3.40.50.2300">
    <property type="match status" value="1"/>
</dbReference>
<keyword evidence="8 9" id="KW-0804">Transcription</keyword>
<feature type="modified residue" description="4-aspartylphosphate" evidence="10">
    <location>
        <position position="53"/>
    </location>
</feature>
<keyword evidence="2 9" id="KW-0963">Cytoplasm</keyword>
<evidence type="ECO:0000313" key="14">
    <source>
        <dbReference type="Proteomes" id="UP000268652"/>
    </source>
</evidence>